<reference evidence="3" key="1">
    <citation type="submission" date="2022-03" db="EMBL/GenBank/DDBJ databases">
        <authorList>
            <person name="Lindestad O."/>
        </authorList>
    </citation>
    <scope>NUCLEOTIDE SEQUENCE</scope>
</reference>
<feature type="domain" description="Pan3 C-terminal knob" evidence="2">
    <location>
        <begin position="68"/>
        <end position="111"/>
    </location>
</feature>
<dbReference type="Proteomes" id="UP000838756">
    <property type="component" value="Unassembled WGS sequence"/>
</dbReference>
<dbReference type="AlphaFoldDB" id="A0A8S4QUS3"/>
<name>A0A8S4QUS3_9NEOP</name>
<protein>
    <submittedName>
        <fullName evidence="3">Jg23412 protein</fullName>
    </submittedName>
</protein>
<comment type="caution">
    <text evidence="3">The sequence shown here is derived from an EMBL/GenBank/DDBJ whole genome shotgun (WGS) entry which is preliminary data.</text>
</comment>
<gene>
    <name evidence="3" type="primary">jg23412</name>
    <name evidence="3" type="ORF">PAEG_LOCUS6242</name>
</gene>
<dbReference type="Gene3D" id="1.20.5.5160">
    <property type="match status" value="1"/>
</dbReference>
<evidence type="ECO:0000313" key="4">
    <source>
        <dbReference type="Proteomes" id="UP000838756"/>
    </source>
</evidence>
<evidence type="ECO:0000256" key="1">
    <source>
        <dbReference type="SAM" id="Coils"/>
    </source>
</evidence>
<dbReference type="Pfam" id="PF18101">
    <property type="entry name" value="Pan3_CK"/>
    <property type="match status" value="1"/>
</dbReference>
<feature type="coiled-coil region" evidence="1">
    <location>
        <begin position="66"/>
        <end position="93"/>
    </location>
</feature>
<organism evidence="3 4">
    <name type="scientific">Pararge aegeria aegeria</name>
    <dbReference type="NCBI Taxonomy" id="348720"/>
    <lineage>
        <taxon>Eukaryota</taxon>
        <taxon>Metazoa</taxon>
        <taxon>Ecdysozoa</taxon>
        <taxon>Arthropoda</taxon>
        <taxon>Hexapoda</taxon>
        <taxon>Insecta</taxon>
        <taxon>Pterygota</taxon>
        <taxon>Neoptera</taxon>
        <taxon>Endopterygota</taxon>
        <taxon>Lepidoptera</taxon>
        <taxon>Glossata</taxon>
        <taxon>Ditrysia</taxon>
        <taxon>Papilionoidea</taxon>
        <taxon>Nymphalidae</taxon>
        <taxon>Satyrinae</taxon>
        <taxon>Satyrini</taxon>
        <taxon>Parargina</taxon>
        <taxon>Pararge</taxon>
    </lineage>
</organism>
<dbReference type="OrthoDB" id="204958at2759"/>
<evidence type="ECO:0000259" key="2">
    <source>
        <dbReference type="Pfam" id="PF18101"/>
    </source>
</evidence>
<dbReference type="InterPro" id="IPR041332">
    <property type="entry name" value="Pan3_CK"/>
</dbReference>
<sequence>KYFLIEKSTVCSKGKDIRGDRLARNAVRHTSKRLFLSLHVCSSRVAPKGFLYPARDKETLTSETTTIQNTQQVEDLERRADALEEQLARELDNGRHLRTLVKLGSVNERPE</sequence>
<evidence type="ECO:0000313" key="3">
    <source>
        <dbReference type="EMBL" id="CAH2218408.1"/>
    </source>
</evidence>
<keyword evidence="1" id="KW-0175">Coiled coil</keyword>
<keyword evidence="4" id="KW-1185">Reference proteome</keyword>
<feature type="non-terminal residue" evidence="3">
    <location>
        <position position="1"/>
    </location>
</feature>
<dbReference type="EMBL" id="CAKXAJ010019528">
    <property type="protein sequence ID" value="CAH2218408.1"/>
    <property type="molecule type" value="Genomic_DNA"/>
</dbReference>
<accession>A0A8S4QUS3</accession>
<proteinExistence type="predicted"/>